<evidence type="ECO:0000313" key="2">
    <source>
        <dbReference type="Proteomes" id="UP000034681"/>
    </source>
</evidence>
<name>A0A0M2PRC8_PROHO</name>
<sequence length="62" mass="7354">MILSLLVLEKHLRKLEKRQPIVVKIRFMQEETLLSFVQDQTLILILRVMQSIVIILLNINLD</sequence>
<proteinExistence type="predicted"/>
<dbReference type="Proteomes" id="UP000034681">
    <property type="component" value="Unassembled WGS sequence"/>
</dbReference>
<dbReference type="EMBL" id="AJTX02000006">
    <property type="protein sequence ID" value="KKI99090.1"/>
    <property type="molecule type" value="Genomic_DNA"/>
</dbReference>
<comment type="caution">
    <text evidence="1">The sequence shown here is derived from an EMBL/GenBank/DDBJ whole genome shotgun (WGS) entry which is preliminary data.</text>
</comment>
<keyword evidence="2" id="KW-1185">Reference proteome</keyword>
<accession>A0A0M2PRC8</accession>
<evidence type="ECO:0000313" key="1">
    <source>
        <dbReference type="EMBL" id="KKI99090.1"/>
    </source>
</evidence>
<gene>
    <name evidence="1" type="ORF">PROH_15000</name>
</gene>
<dbReference type="AlphaFoldDB" id="A0A0M2PRC8"/>
<protein>
    <submittedName>
        <fullName evidence="1">Uncharacterized protein</fullName>
    </submittedName>
</protein>
<reference evidence="1" key="1">
    <citation type="submission" date="2012-04" db="EMBL/GenBank/DDBJ databases">
        <authorList>
            <person name="Borisov I.G."/>
            <person name="Ivanikova N.V."/>
            <person name="Pinevich A.V."/>
        </authorList>
    </citation>
    <scope>NUCLEOTIDE SEQUENCE [LARGE SCALE GENOMIC DNA]</scope>
    <source>
        <strain evidence="1">CALU 1027</strain>
    </source>
</reference>
<organism evidence="1 2">
    <name type="scientific">Prochlorothrix hollandica PCC 9006 = CALU 1027</name>
    <dbReference type="NCBI Taxonomy" id="317619"/>
    <lineage>
        <taxon>Bacteria</taxon>
        <taxon>Bacillati</taxon>
        <taxon>Cyanobacteriota</taxon>
        <taxon>Cyanophyceae</taxon>
        <taxon>Prochlorotrichales</taxon>
        <taxon>Prochlorotrichaceae</taxon>
        <taxon>Prochlorothrix</taxon>
    </lineage>
</organism>